<accession>A0ABT9VXY0</accession>
<dbReference type="Proteomes" id="UP001235840">
    <property type="component" value="Unassembled WGS sequence"/>
</dbReference>
<dbReference type="Gene3D" id="1.10.10.10">
    <property type="entry name" value="Winged helix-like DNA-binding domain superfamily/Winged helix DNA-binding domain"/>
    <property type="match status" value="1"/>
</dbReference>
<dbReference type="SMART" id="SM00866">
    <property type="entry name" value="UTRA"/>
    <property type="match status" value="1"/>
</dbReference>
<dbReference type="Pfam" id="PF00392">
    <property type="entry name" value="GntR"/>
    <property type="match status" value="1"/>
</dbReference>
<keyword evidence="6" id="KW-1185">Reference proteome</keyword>
<evidence type="ECO:0000256" key="2">
    <source>
        <dbReference type="ARBA" id="ARBA00023125"/>
    </source>
</evidence>
<dbReference type="Pfam" id="PF07702">
    <property type="entry name" value="UTRA"/>
    <property type="match status" value="1"/>
</dbReference>
<keyword evidence="1" id="KW-0805">Transcription regulation</keyword>
<evidence type="ECO:0000313" key="6">
    <source>
        <dbReference type="Proteomes" id="UP001235840"/>
    </source>
</evidence>
<dbReference type="SMART" id="SM00345">
    <property type="entry name" value="HTH_GNTR"/>
    <property type="match status" value="1"/>
</dbReference>
<dbReference type="InterPro" id="IPR000524">
    <property type="entry name" value="Tscrpt_reg_HTH_GntR"/>
</dbReference>
<dbReference type="EMBL" id="JAUSTY010000006">
    <property type="protein sequence ID" value="MDQ0165849.1"/>
    <property type="molecule type" value="Genomic_DNA"/>
</dbReference>
<dbReference type="SUPFAM" id="SSF64288">
    <property type="entry name" value="Chorismate lyase-like"/>
    <property type="match status" value="1"/>
</dbReference>
<comment type="caution">
    <text evidence="5">The sequence shown here is derived from an EMBL/GenBank/DDBJ whole genome shotgun (WGS) entry which is preliminary data.</text>
</comment>
<proteinExistence type="predicted"/>
<dbReference type="InterPro" id="IPR028978">
    <property type="entry name" value="Chorismate_lyase_/UTRA_dom_sf"/>
</dbReference>
<dbReference type="InterPro" id="IPR050679">
    <property type="entry name" value="Bact_HTH_transcr_reg"/>
</dbReference>
<keyword evidence="2" id="KW-0238">DNA-binding</keyword>
<evidence type="ECO:0000256" key="3">
    <source>
        <dbReference type="ARBA" id="ARBA00023163"/>
    </source>
</evidence>
<dbReference type="SUPFAM" id="SSF46785">
    <property type="entry name" value="Winged helix' DNA-binding domain"/>
    <property type="match status" value="1"/>
</dbReference>
<feature type="domain" description="HTH gntR-type" evidence="4">
    <location>
        <begin position="7"/>
        <end position="75"/>
    </location>
</feature>
<reference evidence="5 6" key="1">
    <citation type="submission" date="2023-07" db="EMBL/GenBank/DDBJ databases">
        <title>Genomic Encyclopedia of Type Strains, Phase IV (KMG-IV): sequencing the most valuable type-strain genomes for metagenomic binning, comparative biology and taxonomic classification.</title>
        <authorList>
            <person name="Goeker M."/>
        </authorList>
    </citation>
    <scope>NUCLEOTIDE SEQUENCE [LARGE SCALE GENOMIC DNA]</scope>
    <source>
        <strain evidence="5 6">DSM 12751</strain>
    </source>
</reference>
<dbReference type="PANTHER" id="PTHR44846">
    <property type="entry name" value="MANNOSYL-D-GLYCERATE TRANSPORT/METABOLISM SYSTEM REPRESSOR MNGR-RELATED"/>
    <property type="match status" value="1"/>
</dbReference>
<evidence type="ECO:0000259" key="4">
    <source>
        <dbReference type="PROSITE" id="PS50949"/>
    </source>
</evidence>
<dbReference type="PROSITE" id="PS50949">
    <property type="entry name" value="HTH_GNTR"/>
    <property type="match status" value="1"/>
</dbReference>
<gene>
    <name evidence="5" type="ORF">J2S11_001750</name>
</gene>
<evidence type="ECO:0000313" key="5">
    <source>
        <dbReference type="EMBL" id="MDQ0165849.1"/>
    </source>
</evidence>
<dbReference type="PANTHER" id="PTHR44846:SF1">
    <property type="entry name" value="MANNOSYL-D-GLYCERATE TRANSPORT_METABOLISM SYSTEM REPRESSOR MNGR-RELATED"/>
    <property type="match status" value="1"/>
</dbReference>
<dbReference type="InterPro" id="IPR036390">
    <property type="entry name" value="WH_DNA-bd_sf"/>
</dbReference>
<dbReference type="Gene3D" id="3.40.1410.10">
    <property type="entry name" value="Chorismate lyase-like"/>
    <property type="match status" value="1"/>
</dbReference>
<dbReference type="RefSeq" id="WP_307393480.1">
    <property type="nucleotide sequence ID" value="NZ_BAAADK010000032.1"/>
</dbReference>
<sequence length="242" mass="27199">MKNPDQEALYAVTKSKIVEMIKSGKYQPDEKLPTEAEFCNMFDVSRTTIRIALQQLELEGRIYRRQGKGTFVSRSKIEQSLTTSNKGFAEQMIDQGLEPETIVIDLQVQPASQAMAQALNLQEKDPLTKLVRLRSASQEPLQYVESYIPWKIAPGLNKEESSGSLFQLLKSKYHVTVGKTIETVEPILADETISGHLNISVGTPCLAVETITLSNDHIPIEYSFAVFRGDRSKFVVERIYGE</sequence>
<dbReference type="PRINTS" id="PR00035">
    <property type="entry name" value="HTHGNTR"/>
</dbReference>
<dbReference type="CDD" id="cd07377">
    <property type="entry name" value="WHTH_GntR"/>
    <property type="match status" value="1"/>
</dbReference>
<evidence type="ECO:0000256" key="1">
    <source>
        <dbReference type="ARBA" id="ARBA00023015"/>
    </source>
</evidence>
<protein>
    <submittedName>
        <fullName evidence="5">GntR family transcriptional regulator</fullName>
    </submittedName>
</protein>
<organism evidence="5 6">
    <name type="scientific">Caldalkalibacillus horti</name>
    <dbReference type="NCBI Taxonomy" id="77523"/>
    <lineage>
        <taxon>Bacteria</taxon>
        <taxon>Bacillati</taxon>
        <taxon>Bacillota</taxon>
        <taxon>Bacilli</taxon>
        <taxon>Bacillales</taxon>
        <taxon>Bacillaceae</taxon>
        <taxon>Caldalkalibacillus</taxon>
    </lineage>
</organism>
<name>A0ABT9VXY0_9BACI</name>
<keyword evidence="3" id="KW-0804">Transcription</keyword>
<dbReference type="InterPro" id="IPR011663">
    <property type="entry name" value="UTRA"/>
</dbReference>
<dbReference type="InterPro" id="IPR036388">
    <property type="entry name" value="WH-like_DNA-bd_sf"/>
</dbReference>